<dbReference type="EMBL" id="CP098023">
    <property type="protein sequence ID" value="WKD51606.1"/>
    <property type="molecule type" value="Genomic_DNA"/>
</dbReference>
<reference evidence="1 2" key="1">
    <citation type="submission" date="2022-05" db="EMBL/GenBank/DDBJ databases">
        <title>Microbulbifer sp. nov., isolated from sponge.</title>
        <authorList>
            <person name="Gao L."/>
        </authorList>
    </citation>
    <scope>NUCLEOTIDE SEQUENCE [LARGE SCALE GENOMIC DNA]</scope>
    <source>
        <strain evidence="1 2">MI-G</strain>
    </source>
</reference>
<sequence>MAIPHLDQTESDANLLTRLGKRRDAVATIKAGRLLFFPIGKATNATGAPLPTATIRRSDGDRHRYHIADRDAYSGVRAYWHDQDGTDRKGVLVGISGDAKRLKETFASEQEAKEAAEAKWQRIQRGLATMNYELALGRAELYPEQPVRFLGFKPEIEGTEWLIARCSHRVGERGFTMSVELETRK</sequence>
<evidence type="ECO:0000313" key="2">
    <source>
        <dbReference type="Proteomes" id="UP001321520"/>
    </source>
</evidence>
<evidence type="ECO:0000313" key="1">
    <source>
        <dbReference type="EMBL" id="WKD51606.1"/>
    </source>
</evidence>
<organism evidence="1 2">
    <name type="scientific">Microbulbifer spongiae</name>
    <dbReference type="NCBI Taxonomy" id="2944933"/>
    <lineage>
        <taxon>Bacteria</taxon>
        <taxon>Pseudomonadati</taxon>
        <taxon>Pseudomonadota</taxon>
        <taxon>Gammaproteobacteria</taxon>
        <taxon>Cellvibrionales</taxon>
        <taxon>Microbulbiferaceae</taxon>
        <taxon>Microbulbifer</taxon>
    </lineage>
</organism>
<name>A0ABY9EJT9_9GAMM</name>
<dbReference type="Proteomes" id="UP001321520">
    <property type="component" value="Chromosome"/>
</dbReference>
<accession>A0ABY9EJT9</accession>
<gene>
    <name evidence="1" type="ORF">M8T91_06875</name>
</gene>
<proteinExistence type="predicted"/>
<protein>
    <submittedName>
        <fullName evidence="1">Contractile injection system protein, VgrG/Pvc8 family</fullName>
    </submittedName>
</protein>
<keyword evidence="2" id="KW-1185">Reference proteome</keyword>